<dbReference type="Proteomes" id="UP000013525">
    <property type="component" value="Unassembled WGS sequence"/>
</dbReference>
<dbReference type="EMBL" id="APMY01000079">
    <property type="protein sequence ID" value="EOM75845.1"/>
    <property type="molecule type" value="Genomic_DNA"/>
</dbReference>
<keyword evidence="2" id="KW-1185">Reference proteome</keyword>
<evidence type="ECO:0000313" key="2">
    <source>
        <dbReference type="Proteomes" id="UP000013525"/>
    </source>
</evidence>
<sequence length="95" mass="10183">MVAAIATSSIAAGSSCGLRRSSSRIVLTTRSSARVPAYMPFGPALPNGVRMPSTNTTLRWVGEATRFLLVELDRIPDHGHGCPASWPQFTRVTRG</sequence>
<protein>
    <submittedName>
        <fullName evidence="1">Uncharacterized protein</fullName>
    </submittedName>
</protein>
<proteinExistence type="predicted"/>
<name>R7WKP3_9NOCA</name>
<reference evidence="1 2" key="1">
    <citation type="journal article" date="2013" name="Genome Announc.">
        <title>Draft Genome Sequence of Rhodococcus rhodnii Strain LMG5362, a Symbiont of Rhodnius prolixus (Hemiptera, Reduviidae, Triatominae), the Principle Vector of Trypanosoma cruzi.</title>
        <authorList>
            <person name="Pachebat J.A."/>
            <person name="van Keulen G."/>
            <person name="Whitten M.M."/>
            <person name="Girdwood S."/>
            <person name="Del Sol R."/>
            <person name="Dyson P.J."/>
            <person name="Facey P.D."/>
        </authorList>
    </citation>
    <scope>NUCLEOTIDE SEQUENCE [LARGE SCALE GENOMIC DNA]</scope>
    <source>
        <strain evidence="1 2">LMG 5362</strain>
    </source>
</reference>
<organism evidence="1 2">
    <name type="scientific">Rhodococcus rhodnii LMG 5362</name>
    <dbReference type="NCBI Taxonomy" id="1273125"/>
    <lineage>
        <taxon>Bacteria</taxon>
        <taxon>Bacillati</taxon>
        <taxon>Actinomycetota</taxon>
        <taxon>Actinomycetes</taxon>
        <taxon>Mycobacteriales</taxon>
        <taxon>Nocardiaceae</taxon>
        <taxon>Rhodococcus</taxon>
    </lineage>
</organism>
<accession>R7WKP3</accession>
<evidence type="ECO:0000313" key="1">
    <source>
        <dbReference type="EMBL" id="EOM75845.1"/>
    </source>
</evidence>
<comment type="caution">
    <text evidence="1">The sequence shown here is derived from an EMBL/GenBank/DDBJ whole genome shotgun (WGS) entry which is preliminary data.</text>
</comment>
<gene>
    <name evidence="1" type="ORF">Rrhod_2751</name>
</gene>
<dbReference type="AlphaFoldDB" id="R7WKP3"/>